<keyword evidence="1" id="KW-1133">Transmembrane helix</keyword>
<dbReference type="PATRIC" id="fig|279058.18.peg.4126"/>
<organism evidence="2 3">
    <name type="scientific">Collimonas arenae</name>
    <dbReference type="NCBI Taxonomy" id="279058"/>
    <lineage>
        <taxon>Bacteria</taxon>
        <taxon>Pseudomonadati</taxon>
        <taxon>Pseudomonadota</taxon>
        <taxon>Betaproteobacteria</taxon>
        <taxon>Burkholderiales</taxon>
        <taxon>Oxalobacteraceae</taxon>
        <taxon>Collimonas</taxon>
    </lineage>
</organism>
<dbReference type="OrthoDB" id="8795931at2"/>
<sequence length="189" mass="21012">MSSTSSPAAKLHLSLMTVSTTVVVYILVYMANDWLFKQIEFTQGIAWVYLPAGIRLICTLLFAESGVLGILIASLLTSSIYAIFPGDPVTTVGYSVISALAPYLAYRFTLQEMHLQRSLSNLTTTRLLACILLYGLTNPLLQLMWFVMRGISYHFWSGLIVMSIGDLTGSLIVVYAIKMLLSFFPLPRR</sequence>
<name>A0A127QP79_9BURK</name>
<dbReference type="AlphaFoldDB" id="A0A127QP79"/>
<dbReference type="EMBL" id="CP013235">
    <property type="protein sequence ID" value="AMP11851.1"/>
    <property type="molecule type" value="Genomic_DNA"/>
</dbReference>
<evidence type="ECO:0000313" key="2">
    <source>
        <dbReference type="EMBL" id="AMP11851.1"/>
    </source>
</evidence>
<feature type="transmembrane region" description="Helical" evidence="1">
    <location>
        <begin position="88"/>
        <end position="106"/>
    </location>
</feature>
<keyword evidence="1" id="KW-0472">Membrane</keyword>
<feature type="transmembrane region" description="Helical" evidence="1">
    <location>
        <begin position="12"/>
        <end position="31"/>
    </location>
</feature>
<keyword evidence="1" id="KW-0812">Transmembrane</keyword>
<keyword evidence="3" id="KW-1185">Reference proteome</keyword>
<protein>
    <submittedName>
        <fullName evidence="2">Putative membrane protein</fullName>
    </submittedName>
</protein>
<evidence type="ECO:0000256" key="1">
    <source>
        <dbReference type="SAM" id="Phobius"/>
    </source>
</evidence>
<feature type="transmembrane region" description="Helical" evidence="1">
    <location>
        <begin position="127"/>
        <end position="147"/>
    </location>
</feature>
<reference evidence="2 3" key="1">
    <citation type="submission" date="2015-11" db="EMBL/GenBank/DDBJ databases">
        <title>Exploring the genomic traits of fungus-feeding bacterial genus Collimonas.</title>
        <authorList>
            <person name="Song C."/>
            <person name="Schmidt R."/>
            <person name="de Jager V."/>
            <person name="Krzyzanowska D."/>
            <person name="Jongedijk E."/>
            <person name="Cankar K."/>
            <person name="Beekwilder J."/>
            <person name="van Veen A."/>
            <person name="de Boer W."/>
            <person name="van Veen J.A."/>
            <person name="Garbeva P."/>
        </authorList>
    </citation>
    <scope>NUCLEOTIDE SEQUENCE [LARGE SCALE GENOMIC DNA]</scope>
    <source>
        <strain evidence="2 3">Ter282</strain>
    </source>
</reference>
<gene>
    <name evidence="2" type="ORF">CAter282_4191</name>
</gene>
<proteinExistence type="predicted"/>
<feature type="transmembrane region" description="Helical" evidence="1">
    <location>
        <begin position="153"/>
        <end position="181"/>
    </location>
</feature>
<dbReference type="RefSeq" id="WP_061534748.1">
    <property type="nucleotide sequence ID" value="NZ_CP013233.1"/>
</dbReference>
<evidence type="ECO:0000313" key="3">
    <source>
        <dbReference type="Proteomes" id="UP000071778"/>
    </source>
</evidence>
<accession>A0A127QP79</accession>
<dbReference type="Proteomes" id="UP000071778">
    <property type="component" value="Chromosome"/>
</dbReference>
<feature type="transmembrane region" description="Helical" evidence="1">
    <location>
        <begin position="52"/>
        <end position="76"/>
    </location>
</feature>